<evidence type="ECO:0000313" key="2">
    <source>
        <dbReference type="EMBL" id="SUB96452.1"/>
    </source>
</evidence>
<dbReference type="AlphaFoldDB" id="A0AAQ1ZLA2"/>
<dbReference type="PANTHER" id="PTHR33202">
    <property type="entry name" value="ZINC UPTAKE REGULATION PROTEIN"/>
    <property type="match status" value="1"/>
</dbReference>
<dbReference type="SUPFAM" id="SSF46785">
    <property type="entry name" value="Winged helix' DNA-binding domain"/>
    <property type="match status" value="1"/>
</dbReference>
<dbReference type="RefSeq" id="WP_004343634.1">
    <property type="nucleotide sequence ID" value="NZ_CALLWX010000006.1"/>
</dbReference>
<dbReference type="GO" id="GO:0008270">
    <property type="term" value="F:zinc ion binding"/>
    <property type="evidence" value="ECO:0007669"/>
    <property type="project" value="TreeGrafter"/>
</dbReference>
<dbReference type="InterPro" id="IPR036390">
    <property type="entry name" value="WH_DNA-bd_sf"/>
</dbReference>
<dbReference type="Gene3D" id="1.10.10.10">
    <property type="entry name" value="Winged helix-like DNA-binding domain superfamily/Winged helix DNA-binding domain"/>
    <property type="match status" value="1"/>
</dbReference>
<dbReference type="GO" id="GO:0000976">
    <property type="term" value="F:transcription cis-regulatory region binding"/>
    <property type="evidence" value="ECO:0007669"/>
    <property type="project" value="TreeGrafter"/>
</dbReference>
<name>A0AAQ1ZLA2_9BACT</name>
<dbReference type="InterPro" id="IPR002481">
    <property type="entry name" value="FUR"/>
</dbReference>
<feature type="binding site" evidence="1">
    <location>
        <position position="100"/>
    </location>
    <ligand>
        <name>Zn(2+)</name>
        <dbReference type="ChEBI" id="CHEBI:29105"/>
    </ligand>
</feature>
<dbReference type="Pfam" id="PF01475">
    <property type="entry name" value="FUR"/>
    <property type="match status" value="1"/>
</dbReference>
<dbReference type="Proteomes" id="UP000255283">
    <property type="component" value="Unassembled WGS sequence"/>
</dbReference>
<dbReference type="EMBL" id="UGTJ01000002">
    <property type="protein sequence ID" value="SUB96452.1"/>
    <property type="molecule type" value="Genomic_DNA"/>
</dbReference>
<dbReference type="GO" id="GO:0045892">
    <property type="term" value="P:negative regulation of DNA-templated transcription"/>
    <property type="evidence" value="ECO:0007669"/>
    <property type="project" value="TreeGrafter"/>
</dbReference>
<sequence>MDESQTIQLLGRHGVKPTANRIVIAKALAAAHSPLSLKELEETILTIDKSGIYRTLMLFREHHLVHVLEDGDGGTKYELCFSHGGEVDDDEHVHFFCEHCHKTFCLSDTPVPAVPLPPGYVPRHATLMVKGLCPECARRERRGNGSV</sequence>
<keyword evidence="1" id="KW-0862">Zinc</keyword>
<proteinExistence type="predicted"/>
<gene>
    <name evidence="2" type="primary">perR_3</name>
    <name evidence="2" type="ORF">NCTC13063_02210</name>
</gene>
<accession>A0AAQ1ZLA2</accession>
<dbReference type="PANTHER" id="PTHR33202:SF22">
    <property type="entry name" value="HYDROGEN PEROXIDE SENSITIVE REPRESSOR"/>
    <property type="match status" value="1"/>
</dbReference>
<feature type="binding site" evidence="1">
    <location>
        <position position="133"/>
    </location>
    <ligand>
        <name>Zn(2+)</name>
        <dbReference type="ChEBI" id="CHEBI:29105"/>
    </ligand>
</feature>
<dbReference type="GO" id="GO:1900376">
    <property type="term" value="P:regulation of secondary metabolite biosynthetic process"/>
    <property type="evidence" value="ECO:0007669"/>
    <property type="project" value="TreeGrafter"/>
</dbReference>
<dbReference type="InterPro" id="IPR036388">
    <property type="entry name" value="WH-like_DNA-bd_sf"/>
</dbReference>
<evidence type="ECO:0000256" key="1">
    <source>
        <dbReference type="PIRSR" id="PIRSR602481-1"/>
    </source>
</evidence>
<evidence type="ECO:0000313" key="3">
    <source>
        <dbReference type="Proteomes" id="UP000255283"/>
    </source>
</evidence>
<keyword evidence="1" id="KW-0479">Metal-binding</keyword>
<dbReference type="GO" id="GO:0003700">
    <property type="term" value="F:DNA-binding transcription factor activity"/>
    <property type="evidence" value="ECO:0007669"/>
    <property type="project" value="InterPro"/>
</dbReference>
<dbReference type="GeneID" id="93537145"/>
<comment type="caution">
    <text evidence="2">The sequence shown here is derived from an EMBL/GenBank/DDBJ whole genome shotgun (WGS) entry which is preliminary data.</text>
</comment>
<protein>
    <submittedName>
        <fullName evidence="2">Peroxide operon regulator</fullName>
    </submittedName>
</protein>
<feature type="binding site" evidence="1">
    <location>
        <position position="97"/>
    </location>
    <ligand>
        <name>Zn(2+)</name>
        <dbReference type="ChEBI" id="CHEBI:29105"/>
    </ligand>
</feature>
<reference evidence="2 3" key="1">
    <citation type="submission" date="2018-06" db="EMBL/GenBank/DDBJ databases">
        <authorList>
            <consortium name="Pathogen Informatics"/>
            <person name="Doyle S."/>
        </authorList>
    </citation>
    <scope>NUCLEOTIDE SEQUENCE [LARGE SCALE GENOMIC DNA]</scope>
    <source>
        <strain evidence="2 3">NCTC13063</strain>
    </source>
</reference>
<organism evidence="2 3">
    <name type="scientific">Segatella buccae</name>
    <dbReference type="NCBI Taxonomy" id="28126"/>
    <lineage>
        <taxon>Bacteria</taxon>
        <taxon>Pseudomonadati</taxon>
        <taxon>Bacteroidota</taxon>
        <taxon>Bacteroidia</taxon>
        <taxon>Bacteroidales</taxon>
        <taxon>Prevotellaceae</taxon>
        <taxon>Segatella</taxon>
    </lineage>
</organism>
<comment type="cofactor">
    <cofactor evidence="1">
        <name>Zn(2+)</name>
        <dbReference type="ChEBI" id="CHEBI:29105"/>
    </cofactor>
    <text evidence="1">Binds 1 zinc ion per subunit.</text>
</comment>
<feature type="binding site" evidence="1">
    <location>
        <position position="136"/>
    </location>
    <ligand>
        <name>Zn(2+)</name>
        <dbReference type="ChEBI" id="CHEBI:29105"/>
    </ligand>
</feature>